<dbReference type="InterPro" id="IPR011250">
    <property type="entry name" value="OMP/PagP_B-barrel"/>
</dbReference>
<evidence type="ECO:0000313" key="2">
    <source>
        <dbReference type="EMBL" id="KXF81604.1"/>
    </source>
</evidence>
<accession>A0A135I887</accession>
<organism evidence="2 3">
    <name type="scientific">Enterovibrio coralii</name>
    <dbReference type="NCBI Taxonomy" id="294935"/>
    <lineage>
        <taxon>Bacteria</taxon>
        <taxon>Pseudomonadati</taxon>
        <taxon>Pseudomonadota</taxon>
        <taxon>Gammaproteobacteria</taxon>
        <taxon>Vibrionales</taxon>
        <taxon>Vibrionaceae</taxon>
        <taxon>Enterovibrio</taxon>
    </lineage>
</organism>
<dbReference type="STRING" id="294935.ATN88_02700"/>
<dbReference type="Proteomes" id="UP000070529">
    <property type="component" value="Unassembled WGS sequence"/>
</dbReference>
<gene>
    <name evidence="2" type="ORF">ATN88_02700</name>
</gene>
<feature type="chain" id="PRO_5007465729" evidence="1">
    <location>
        <begin position="22"/>
        <end position="230"/>
    </location>
</feature>
<proteinExistence type="predicted"/>
<dbReference type="OrthoDB" id="5915377at2"/>
<dbReference type="RefSeq" id="WP_067416945.1">
    <property type="nucleotide sequence ID" value="NZ_LNTY01000034.1"/>
</dbReference>
<dbReference type="SUPFAM" id="SSF56925">
    <property type="entry name" value="OMPA-like"/>
    <property type="match status" value="1"/>
</dbReference>
<dbReference type="Gene3D" id="2.40.160.20">
    <property type="match status" value="1"/>
</dbReference>
<sequence>MNKSIYFAASVLALFSTGAFSATPFNLDEVYLGFDLGYTNNNSEMSASNATGNFEQDVKDAGNALDDQLYNDLKLGYTINNNLRAYAFWRVSNEDSAHSRVMTSANIQIGKVDIKRQENIFGFGLDYLHPLSDRLYWVIGGSLGHYSSEVTIDSHRLIHGTDLTKLTSKGLAVGVNTSIGYAINQNWSIESGVNYMHLNDNVTKFENNGSSFEYKNDKQFSVFAGVNYSF</sequence>
<comment type="caution">
    <text evidence="2">The sequence shown here is derived from an EMBL/GenBank/DDBJ whole genome shotgun (WGS) entry which is preliminary data.</text>
</comment>
<reference evidence="2 3" key="1">
    <citation type="submission" date="2015-11" db="EMBL/GenBank/DDBJ databases">
        <title>Genomic Taxonomy of the Vibrionaceae.</title>
        <authorList>
            <person name="Gomez-Gil B."/>
            <person name="Enciso-Ibarra J."/>
        </authorList>
    </citation>
    <scope>NUCLEOTIDE SEQUENCE [LARGE SCALE GENOMIC DNA]</scope>
    <source>
        <strain evidence="2 3">CAIM 912</strain>
    </source>
</reference>
<name>A0A135I887_9GAMM</name>
<keyword evidence="1" id="KW-0732">Signal</keyword>
<protein>
    <submittedName>
        <fullName evidence="2">Uncharacterized protein</fullName>
    </submittedName>
</protein>
<keyword evidence="3" id="KW-1185">Reference proteome</keyword>
<dbReference type="AlphaFoldDB" id="A0A135I887"/>
<evidence type="ECO:0000256" key="1">
    <source>
        <dbReference type="SAM" id="SignalP"/>
    </source>
</evidence>
<dbReference type="EMBL" id="LNTY01000034">
    <property type="protein sequence ID" value="KXF81604.1"/>
    <property type="molecule type" value="Genomic_DNA"/>
</dbReference>
<evidence type="ECO:0000313" key="3">
    <source>
        <dbReference type="Proteomes" id="UP000070529"/>
    </source>
</evidence>
<feature type="signal peptide" evidence="1">
    <location>
        <begin position="1"/>
        <end position="21"/>
    </location>
</feature>